<evidence type="ECO:0000313" key="1">
    <source>
        <dbReference type="EMBL" id="MBD9362774.1"/>
    </source>
</evidence>
<organism evidence="1 2">
    <name type="scientific">Methylomonas fluvii</name>
    <dbReference type="NCBI Taxonomy" id="1854564"/>
    <lineage>
        <taxon>Bacteria</taxon>
        <taxon>Pseudomonadati</taxon>
        <taxon>Pseudomonadota</taxon>
        <taxon>Gammaproteobacteria</taxon>
        <taxon>Methylococcales</taxon>
        <taxon>Methylococcaceae</taxon>
        <taxon>Methylomonas</taxon>
    </lineage>
</organism>
<dbReference type="NCBIfam" id="TIGR01760">
    <property type="entry name" value="tape_meas_TP901"/>
    <property type="match status" value="2"/>
</dbReference>
<keyword evidence="2" id="KW-1185">Reference proteome</keyword>
<dbReference type="InterPro" id="IPR010090">
    <property type="entry name" value="Phage_tape_meas"/>
</dbReference>
<reference evidence="1 2" key="1">
    <citation type="submission" date="2020-09" db="EMBL/GenBank/DDBJ databases">
        <title>Methylomonas albis sp. nov. and Methylomonas fluvii sp. nov.: Two cold-adapted methanotrophs from the River Elbe and an amended description of Methylovulum psychrotolerans strain Eb1.</title>
        <authorList>
            <person name="Bussmann I.K."/>
            <person name="Klings K.-W."/>
            <person name="Warnstedt J."/>
            <person name="Hoppert M."/>
            <person name="Saborowski A."/>
            <person name="Horn F."/>
            <person name="Liebner S."/>
        </authorList>
    </citation>
    <scope>NUCLEOTIDE SEQUENCE [LARGE SCALE GENOMIC DNA]</scope>
    <source>
        <strain evidence="1 2">EbB</strain>
    </source>
</reference>
<dbReference type="RefSeq" id="WP_192395518.1">
    <property type="nucleotide sequence ID" value="NZ_CAJHIU010000003.1"/>
</dbReference>
<dbReference type="Proteomes" id="UP000641152">
    <property type="component" value="Unassembled WGS sequence"/>
</dbReference>
<gene>
    <name evidence="1" type="ORF">EBB_20135</name>
</gene>
<name>A0ABR9DI39_9GAMM</name>
<dbReference type="EMBL" id="JACXST010000003">
    <property type="protein sequence ID" value="MBD9362774.1"/>
    <property type="molecule type" value="Genomic_DNA"/>
</dbReference>
<accession>A0ABR9DI39</accession>
<proteinExistence type="predicted"/>
<sequence>MSKDFELKALITAVDKLSPTLRVMSKNLNVFRRQLNLVGQGAPLFGAGFAASLAMPARAFAEFESAGVALQNTLMNKNGVAAGFEALNKVAVELGNKLPGNTADFQRMATVMKANSMDTNTLINGGLKAAAYLGVATKELGETYDSSALGIAKISNVFGVANQDFVALADTMQRARHIGVGFEDFTSAMSKAGGPLKALKVQGIEVANALAPMVALLTQAGIDPSEAGTGVKEMISAAARVGKFTTVENLVKDIEKMAKLNPAKLFSTFEKTFGKEHASKAMVLAAGGYGDMVKKFADQGDVYQRVNNSLGTLSNTVDTLSGTLENMQARLGGTYAPQLKQLSGGLTEAAEKMAGFINDHPQAVMTMIKTAGALVGLKVAAWGLAGGIGVLNTAMKMNPLMILAQAAVVAAPLIIDNWDTIVGRFKSGIANIVDFFKPLKEMLQYMVDWVTDNEFLRFIGSIPQYFGESVMKALPKLPDLSVQGSGDMRPPGFHKQSLLGAGNGAVSVKVSFENAPSGLRVAPVQTSGIAQAKPVNVGYRTVGTNYGI</sequence>
<evidence type="ECO:0000313" key="2">
    <source>
        <dbReference type="Proteomes" id="UP000641152"/>
    </source>
</evidence>
<protein>
    <submittedName>
        <fullName evidence="1">Phage tail tape measure protein</fullName>
    </submittedName>
</protein>
<comment type="caution">
    <text evidence="1">The sequence shown here is derived from an EMBL/GenBank/DDBJ whole genome shotgun (WGS) entry which is preliminary data.</text>
</comment>